<name>A0A371FN70_MUCPR</name>
<keyword evidence="3" id="KW-1185">Reference proteome</keyword>
<feature type="region of interest" description="Disordered" evidence="1">
    <location>
        <begin position="47"/>
        <end position="134"/>
    </location>
</feature>
<evidence type="ECO:0000256" key="1">
    <source>
        <dbReference type="SAM" id="MobiDB-lite"/>
    </source>
</evidence>
<dbReference type="AlphaFoldDB" id="A0A371FN70"/>
<organism evidence="2 3">
    <name type="scientific">Mucuna pruriens</name>
    <name type="common">Velvet bean</name>
    <name type="synonym">Dolichos pruriens</name>
    <dbReference type="NCBI Taxonomy" id="157652"/>
    <lineage>
        <taxon>Eukaryota</taxon>
        <taxon>Viridiplantae</taxon>
        <taxon>Streptophyta</taxon>
        <taxon>Embryophyta</taxon>
        <taxon>Tracheophyta</taxon>
        <taxon>Spermatophyta</taxon>
        <taxon>Magnoliopsida</taxon>
        <taxon>eudicotyledons</taxon>
        <taxon>Gunneridae</taxon>
        <taxon>Pentapetalae</taxon>
        <taxon>rosids</taxon>
        <taxon>fabids</taxon>
        <taxon>Fabales</taxon>
        <taxon>Fabaceae</taxon>
        <taxon>Papilionoideae</taxon>
        <taxon>50 kb inversion clade</taxon>
        <taxon>NPAAA clade</taxon>
        <taxon>indigoferoid/millettioid clade</taxon>
        <taxon>Phaseoleae</taxon>
        <taxon>Mucuna</taxon>
    </lineage>
</organism>
<feature type="compositionally biased region" description="Polar residues" evidence="1">
    <location>
        <begin position="89"/>
        <end position="114"/>
    </location>
</feature>
<dbReference type="Proteomes" id="UP000257109">
    <property type="component" value="Unassembled WGS sequence"/>
</dbReference>
<proteinExistence type="predicted"/>
<protein>
    <submittedName>
        <fullName evidence="2">Uncharacterized protein</fullName>
    </submittedName>
</protein>
<feature type="compositionally biased region" description="Basic and acidic residues" evidence="1">
    <location>
        <begin position="125"/>
        <end position="134"/>
    </location>
</feature>
<reference evidence="2" key="1">
    <citation type="submission" date="2018-05" db="EMBL/GenBank/DDBJ databases">
        <title>Draft genome of Mucuna pruriens seed.</title>
        <authorList>
            <person name="Nnadi N.E."/>
            <person name="Vos R."/>
            <person name="Hasami M.H."/>
            <person name="Devisetty U.K."/>
            <person name="Aguiy J.C."/>
        </authorList>
    </citation>
    <scope>NUCLEOTIDE SEQUENCE [LARGE SCALE GENOMIC DNA]</scope>
    <source>
        <strain evidence="2">JCA_2017</strain>
    </source>
</reference>
<dbReference type="EMBL" id="QJKJ01008458">
    <property type="protein sequence ID" value="RDX79702.1"/>
    <property type="molecule type" value="Genomic_DNA"/>
</dbReference>
<gene>
    <name evidence="2" type="ORF">CR513_39843</name>
</gene>
<accession>A0A371FN70</accession>
<evidence type="ECO:0000313" key="2">
    <source>
        <dbReference type="EMBL" id="RDX79702.1"/>
    </source>
</evidence>
<evidence type="ECO:0000313" key="3">
    <source>
        <dbReference type="Proteomes" id="UP000257109"/>
    </source>
</evidence>
<feature type="non-terminal residue" evidence="2">
    <location>
        <position position="1"/>
    </location>
</feature>
<comment type="caution">
    <text evidence="2">The sequence shown here is derived from an EMBL/GenBank/DDBJ whole genome shotgun (WGS) entry which is preliminary data.</text>
</comment>
<sequence length="134" mass="14547">MEQAIDNLEQQNMEMRVEMGQMREQINKMIELLTQNTALPVAATAPTPGAISNATTQGTRTYPPGFTPQYQMPLGQEQAGASHPAPQPTLATVNLPQPTYLMGTQMSHTGQTGPTLRVQDATPLGEEKINSLEE</sequence>